<keyword evidence="5 14" id="KW-0812">Transmembrane</keyword>
<evidence type="ECO:0000256" key="10">
    <source>
        <dbReference type="ARBA" id="ARBA00023136"/>
    </source>
</evidence>
<evidence type="ECO:0000256" key="9">
    <source>
        <dbReference type="ARBA" id="ARBA00023128"/>
    </source>
</evidence>
<dbReference type="GO" id="GO:0045259">
    <property type="term" value="C:proton-transporting ATP synthase complex"/>
    <property type="evidence" value="ECO:0007669"/>
    <property type="project" value="UniProtKB-KW"/>
</dbReference>
<comment type="subunit">
    <text evidence="13">Component of the ATP synthase complex composed at least of ATP5F1A/subunit alpha, ATP5F1B/subunit beta, ATP5MC1/subunit c (homooctomer), MT-ATP6/subunit a, MT-ATP8/subunit 8, ATP5ME/subunit e, ATP5MF/subunit f, ATP5MG/subunit g, ATP5MK/subunit k, ATP5MJ/subunit j, ATP5F1C/subunit gamma, ATP5F1D/subunit delta, ATP5F1E/subunit epsilon, ATP5PF/subunit F6, ATP5PB/subunit b, ATP5PD/subunit d, ATP5PO/subunit OSCP. ATP synthase complex consists of a soluble F(1) head domain (subunits alpha(3) and beta(3)) - the catalytic core - and a membrane F(0) domain - the membrane proton channel (subunits c, a, 8, e, f, g, k and j). These two domains are linked by a central stalk (subunits gamma, delta, and epsilon) rotating inside the F1 region and a stationary peripheral stalk (subunits F6, b, d, and OSCP).</text>
</comment>
<dbReference type="Pfam" id="PF00895">
    <property type="entry name" value="ATP-synt_8"/>
    <property type="match status" value="1"/>
</dbReference>
<protein>
    <recommendedName>
        <fullName evidence="14">ATP synthase complex subunit 8</fullName>
    </recommendedName>
</protein>
<keyword evidence="11" id="KW-0066">ATP synthesis</keyword>
<keyword evidence="6 14" id="KW-0375">Hydrogen ion transport</keyword>
<geneLocation type="mitochondrion" evidence="15"/>
<name>A0A0B6VM02_9TELE</name>
<reference evidence="15" key="1">
    <citation type="submission" date="2007-08" db="EMBL/GenBank/DDBJ databases">
        <title>Percomorph phylogeny.</title>
        <authorList>
            <person name="Miya M."/>
        </authorList>
    </citation>
    <scope>NUCLEOTIDE SEQUENCE</scope>
</reference>
<evidence type="ECO:0000256" key="3">
    <source>
        <dbReference type="ARBA" id="ARBA00022448"/>
    </source>
</evidence>
<dbReference type="GO" id="GO:0031966">
    <property type="term" value="C:mitochondrial membrane"/>
    <property type="evidence" value="ECO:0007669"/>
    <property type="project" value="UniProtKB-SubCell"/>
</dbReference>
<dbReference type="PANTHER" id="PTHR39937:SF1">
    <property type="entry name" value="ATP SYNTHASE PROTEIN 8"/>
    <property type="match status" value="1"/>
</dbReference>
<evidence type="ECO:0000256" key="2">
    <source>
        <dbReference type="ARBA" id="ARBA00008892"/>
    </source>
</evidence>
<proteinExistence type="inferred from homology"/>
<keyword evidence="8 14" id="KW-0406">Ion transport</keyword>
<evidence type="ECO:0000256" key="8">
    <source>
        <dbReference type="ARBA" id="ARBA00023065"/>
    </source>
</evidence>
<evidence type="ECO:0000256" key="1">
    <source>
        <dbReference type="ARBA" id="ARBA00004304"/>
    </source>
</evidence>
<gene>
    <name evidence="15" type="primary">ATPase8</name>
</gene>
<dbReference type="PANTHER" id="PTHR39937">
    <property type="entry name" value="ATP SYNTHASE PROTEIN 8"/>
    <property type="match status" value="1"/>
</dbReference>
<evidence type="ECO:0000256" key="4">
    <source>
        <dbReference type="ARBA" id="ARBA00022547"/>
    </source>
</evidence>
<evidence type="ECO:0000256" key="6">
    <source>
        <dbReference type="ARBA" id="ARBA00022781"/>
    </source>
</evidence>
<evidence type="ECO:0000256" key="13">
    <source>
        <dbReference type="ARBA" id="ARBA00064647"/>
    </source>
</evidence>
<comment type="similarity">
    <text evidence="2 14">Belongs to the ATPase protein 8 family.</text>
</comment>
<dbReference type="EMBL" id="AB355923">
    <property type="protein sequence ID" value="BAQ20959.1"/>
    <property type="molecule type" value="Genomic_DNA"/>
</dbReference>
<evidence type="ECO:0000256" key="12">
    <source>
        <dbReference type="ARBA" id="ARBA00053067"/>
    </source>
</evidence>
<dbReference type="InterPro" id="IPR001421">
    <property type="entry name" value="ATP8_metazoa"/>
</dbReference>
<evidence type="ECO:0000256" key="5">
    <source>
        <dbReference type="ARBA" id="ARBA00022692"/>
    </source>
</evidence>
<dbReference type="GO" id="GO:0015986">
    <property type="term" value="P:proton motive force-driven ATP synthesis"/>
    <property type="evidence" value="ECO:0007669"/>
    <property type="project" value="InterPro"/>
</dbReference>
<sequence length="55" mass="6588">MPQLIPAPWFAILIFSWATFLILLPPKILAHVFFNEPSPLNTKKSKQEPWYWPWH</sequence>
<keyword evidence="3 14" id="KW-0813">Transport</keyword>
<keyword evidence="4 14" id="KW-0138">CF(0)</keyword>
<comment type="function">
    <text evidence="12">Subunit 8, of the mitochondrial membrane ATP synthase complex (F(1)F(0) ATP synthase or Complex V) that produces ATP from ADP in the presence of a proton gradient across the membrane which is generated by electron transport complexes of the respiratory chain. ATP synthase complex consist of a soluble F(1) head domain - the catalytic core - and a membrane F(1) domain - the membrane proton channel. These two domains are linked by a central stalk rotating inside the F(1) region and a stationary peripheral stalk. During catalysis, ATP synthesis in the catalytic domain of F(1) is coupled via a rotary mechanism of the central stalk subunits to proton translocation. In vivo, can only synthesize ATP although its ATP hydrolase activity can be activated artificially in vitro. Part of the complex F(0) domain.</text>
</comment>
<comment type="subcellular location">
    <subcellularLocation>
        <location evidence="1 14">Mitochondrion membrane</location>
        <topology evidence="1 14">Single-pass membrane protein</topology>
    </subcellularLocation>
</comment>
<keyword evidence="10" id="KW-0472">Membrane</keyword>
<keyword evidence="7" id="KW-1133">Transmembrane helix</keyword>
<evidence type="ECO:0000256" key="14">
    <source>
        <dbReference type="RuleBase" id="RU003661"/>
    </source>
</evidence>
<accession>A0A0B6VM02</accession>
<evidence type="ECO:0000256" key="11">
    <source>
        <dbReference type="ARBA" id="ARBA00023310"/>
    </source>
</evidence>
<dbReference type="GO" id="GO:0015078">
    <property type="term" value="F:proton transmembrane transporter activity"/>
    <property type="evidence" value="ECO:0007669"/>
    <property type="project" value="InterPro"/>
</dbReference>
<dbReference type="AlphaFoldDB" id="A0A0B6VM02"/>
<organism evidence="15">
    <name type="scientific">Neobathyclupea argentea</name>
    <name type="common">West Atlantic deep-sea herring</name>
    <dbReference type="NCBI Taxonomy" id="2306609"/>
    <lineage>
        <taxon>Eukaryota</taxon>
        <taxon>Metazoa</taxon>
        <taxon>Chordata</taxon>
        <taxon>Craniata</taxon>
        <taxon>Vertebrata</taxon>
        <taxon>Euteleostomi</taxon>
        <taxon>Actinopterygii</taxon>
        <taxon>Neopterygii</taxon>
        <taxon>Teleostei</taxon>
        <taxon>Neoteleostei</taxon>
        <taxon>Acanthomorphata</taxon>
        <taxon>Eupercaria</taxon>
        <taxon>Acropomatiformes</taxon>
        <taxon>Bathyclupeidae</taxon>
        <taxon>Neobathyclupea</taxon>
    </lineage>
</organism>
<dbReference type="InterPro" id="IPR050635">
    <property type="entry name" value="ATPase_protein_8"/>
</dbReference>
<evidence type="ECO:0000313" key="15">
    <source>
        <dbReference type="EMBL" id="BAQ20959.1"/>
    </source>
</evidence>
<evidence type="ECO:0000256" key="7">
    <source>
        <dbReference type="ARBA" id="ARBA00022989"/>
    </source>
</evidence>
<keyword evidence="9 14" id="KW-0496">Mitochondrion</keyword>